<reference evidence="2 3" key="1">
    <citation type="submission" date="2015-06" db="EMBL/GenBank/DDBJ databases">
        <title>Draft genome assembly of filamentous brackish cyanobacterium Limnoraphis robusta strain CS-951.</title>
        <authorList>
            <person name="Willis A."/>
            <person name="Parks M."/>
            <person name="Burford M.A."/>
        </authorList>
    </citation>
    <scope>NUCLEOTIDE SEQUENCE [LARGE SCALE GENOMIC DNA]</scope>
    <source>
        <strain evidence="2 3">CS-951</strain>
    </source>
</reference>
<evidence type="ECO:0000259" key="1">
    <source>
        <dbReference type="Pfam" id="PF01755"/>
    </source>
</evidence>
<dbReference type="RefSeq" id="WP_046279292.1">
    <property type="nucleotide sequence ID" value="NZ_LATL02000037.1"/>
</dbReference>
<gene>
    <name evidence="2" type="ORF">WN50_14615</name>
</gene>
<dbReference type="OrthoDB" id="9816113at2"/>
<accession>A0A0F5YEQ9</accession>
<dbReference type="CDD" id="cd06532">
    <property type="entry name" value="Glyco_transf_25"/>
    <property type="match status" value="1"/>
</dbReference>
<dbReference type="AlphaFoldDB" id="A0A0F5YEQ9"/>
<proteinExistence type="predicted"/>
<dbReference type="Pfam" id="PF01755">
    <property type="entry name" value="Glyco_transf_25"/>
    <property type="match status" value="1"/>
</dbReference>
<dbReference type="Proteomes" id="UP000033607">
    <property type="component" value="Unassembled WGS sequence"/>
</dbReference>
<protein>
    <recommendedName>
        <fullName evidence="1">Glycosyl transferase family 25 domain-containing protein</fullName>
    </recommendedName>
</protein>
<evidence type="ECO:0000313" key="3">
    <source>
        <dbReference type="Proteomes" id="UP000033607"/>
    </source>
</evidence>
<dbReference type="InterPro" id="IPR002654">
    <property type="entry name" value="Glyco_trans_25"/>
</dbReference>
<organism evidence="2 3">
    <name type="scientific">Limnoraphis robusta CS-951</name>
    <dbReference type="NCBI Taxonomy" id="1637645"/>
    <lineage>
        <taxon>Bacteria</taxon>
        <taxon>Bacillati</taxon>
        <taxon>Cyanobacteriota</taxon>
        <taxon>Cyanophyceae</taxon>
        <taxon>Oscillatoriophycideae</taxon>
        <taxon>Oscillatoriales</taxon>
        <taxon>Sirenicapillariaceae</taxon>
        <taxon>Limnoraphis</taxon>
    </lineage>
</organism>
<evidence type="ECO:0000313" key="2">
    <source>
        <dbReference type="EMBL" id="KKD37399.1"/>
    </source>
</evidence>
<sequence length="236" mass="26843">MKLIEYCPRAYVINLPERTDRRRMIIRELEKPDSPLSPDQVEFFPGIRPDDPGEFKNIGIKGCFLSHLAILKKAKEDNLPNILILEDDLCFSRELKPHQDALIDQLSQSNWGLVYFGHRLKLEATDTVKLIPYSGPIETTHFYGVNAVIFDSLIEFLEGLLQRPAGHPDGGPMFIDGALSTFRRKNPDVLTWVASPTLGMQQSSRSDLTTNRLDSITFLRPFMGFLRTIKKQLASK</sequence>
<comment type="caution">
    <text evidence="2">The sequence shown here is derived from an EMBL/GenBank/DDBJ whole genome shotgun (WGS) entry which is preliminary data.</text>
</comment>
<feature type="domain" description="Glycosyl transferase family 25" evidence="1">
    <location>
        <begin position="10"/>
        <end position="108"/>
    </location>
</feature>
<dbReference type="EMBL" id="LATL02000037">
    <property type="protein sequence ID" value="KKD37399.1"/>
    <property type="molecule type" value="Genomic_DNA"/>
</dbReference>
<name>A0A0F5YEQ9_9CYAN</name>